<evidence type="ECO:0000313" key="1">
    <source>
        <dbReference type="EMBL" id="SVB18719.1"/>
    </source>
</evidence>
<accession>A0A382BYM3</accession>
<dbReference type="AlphaFoldDB" id="A0A382BYM3"/>
<organism evidence="1">
    <name type="scientific">marine metagenome</name>
    <dbReference type="NCBI Taxonomy" id="408172"/>
    <lineage>
        <taxon>unclassified sequences</taxon>
        <taxon>metagenomes</taxon>
        <taxon>ecological metagenomes</taxon>
    </lineage>
</organism>
<reference evidence="1" key="1">
    <citation type="submission" date="2018-05" db="EMBL/GenBank/DDBJ databases">
        <authorList>
            <person name="Lanie J.A."/>
            <person name="Ng W.-L."/>
            <person name="Kazmierczak K.M."/>
            <person name="Andrzejewski T.M."/>
            <person name="Davidsen T.M."/>
            <person name="Wayne K.J."/>
            <person name="Tettelin H."/>
            <person name="Glass J.I."/>
            <person name="Rusch D."/>
            <person name="Podicherti R."/>
            <person name="Tsui H.-C.T."/>
            <person name="Winkler M.E."/>
        </authorList>
    </citation>
    <scope>NUCLEOTIDE SEQUENCE</scope>
</reference>
<feature type="non-terminal residue" evidence="1">
    <location>
        <position position="1"/>
    </location>
</feature>
<protein>
    <submittedName>
        <fullName evidence="1">Uncharacterized protein</fullName>
    </submittedName>
</protein>
<name>A0A382BYM3_9ZZZZ</name>
<sequence length="64" mass="7159">VSKVYDLSRDVCECLPVSIQKITRLGSEVIFKVYAGLLFSGDKLSLHPKHFLDQFLLSGHLVTP</sequence>
<proteinExistence type="predicted"/>
<gene>
    <name evidence="1" type="ORF">METZ01_LOCUS171573</name>
</gene>
<dbReference type="EMBL" id="UINC01031919">
    <property type="protein sequence ID" value="SVB18719.1"/>
    <property type="molecule type" value="Genomic_DNA"/>
</dbReference>